<evidence type="ECO:0008006" key="5">
    <source>
        <dbReference type="Google" id="ProtNLM"/>
    </source>
</evidence>
<dbReference type="AlphaFoldDB" id="A0A5J5IK35"/>
<sequence>MKAKITMFIALFFAITISASAQEGMQRRTVEERVKSVMDKLTTPLSLDTAEQSKTAAVFTDFYTAQDKMRADARASGNRPDRSEFVKMMNDRDDKLKTIFTEDQYKKFKDEVEPTLRPQRGGMQSSGTN</sequence>
<dbReference type="RefSeq" id="WP_150414790.1">
    <property type="nucleotide sequence ID" value="NZ_VYQF01000002.1"/>
</dbReference>
<organism evidence="3 4">
    <name type="scientific">Ginsengibacter hankyongi</name>
    <dbReference type="NCBI Taxonomy" id="2607284"/>
    <lineage>
        <taxon>Bacteria</taxon>
        <taxon>Pseudomonadati</taxon>
        <taxon>Bacteroidota</taxon>
        <taxon>Chitinophagia</taxon>
        <taxon>Chitinophagales</taxon>
        <taxon>Chitinophagaceae</taxon>
        <taxon>Ginsengibacter</taxon>
    </lineage>
</organism>
<feature type="chain" id="PRO_5023851298" description="DUF4890 domain-containing protein" evidence="2">
    <location>
        <begin position="22"/>
        <end position="129"/>
    </location>
</feature>
<evidence type="ECO:0000256" key="1">
    <source>
        <dbReference type="SAM" id="MobiDB-lite"/>
    </source>
</evidence>
<evidence type="ECO:0000256" key="2">
    <source>
        <dbReference type="SAM" id="SignalP"/>
    </source>
</evidence>
<evidence type="ECO:0000313" key="3">
    <source>
        <dbReference type="EMBL" id="KAA9039379.1"/>
    </source>
</evidence>
<dbReference type="EMBL" id="VYQF01000002">
    <property type="protein sequence ID" value="KAA9039379.1"/>
    <property type="molecule type" value="Genomic_DNA"/>
</dbReference>
<feature type="region of interest" description="Disordered" evidence="1">
    <location>
        <begin position="110"/>
        <end position="129"/>
    </location>
</feature>
<keyword evidence="4" id="KW-1185">Reference proteome</keyword>
<feature type="signal peptide" evidence="2">
    <location>
        <begin position="1"/>
        <end position="21"/>
    </location>
</feature>
<keyword evidence="2" id="KW-0732">Signal</keyword>
<accession>A0A5J5IK35</accession>
<gene>
    <name evidence="3" type="ORF">FW778_11155</name>
</gene>
<dbReference type="Proteomes" id="UP000326903">
    <property type="component" value="Unassembled WGS sequence"/>
</dbReference>
<proteinExistence type="predicted"/>
<protein>
    <recommendedName>
        <fullName evidence="5">DUF4890 domain-containing protein</fullName>
    </recommendedName>
</protein>
<comment type="caution">
    <text evidence="3">The sequence shown here is derived from an EMBL/GenBank/DDBJ whole genome shotgun (WGS) entry which is preliminary data.</text>
</comment>
<name>A0A5J5IK35_9BACT</name>
<reference evidence="3 4" key="1">
    <citation type="submission" date="2019-09" db="EMBL/GenBank/DDBJ databases">
        <title>Draft genome sequence of Ginsengibacter sp. BR5-29.</title>
        <authorList>
            <person name="Im W.-T."/>
        </authorList>
    </citation>
    <scope>NUCLEOTIDE SEQUENCE [LARGE SCALE GENOMIC DNA]</scope>
    <source>
        <strain evidence="3 4">BR5-29</strain>
    </source>
</reference>
<evidence type="ECO:0000313" key="4">
    <source>
        <dbReference type="Proteomes" id="UP000326903"/>
    </source>
</evidence>